<protein>
    <submittedName>
        <fullName evidence="1">Uncharacterized protein</fullName>
    </submittedName>
</protein>
<accession>A0A840MZX3</accession>
<sequence>MTITEIGQAIHRQTLRIGLSGGRKRFDVTAETLSRFA</sequence>
<dbReference type="EMBL" id="JACHIJ010000002">
    <property type="protein sequence ID" value="MBB5051161.1"/>
    <property type="molecule type" value="Genomic_DNA"/>
</dbReference>
<evidence type="ECO:0000313" key="2">
    <source>
        <dbReference type="Proteomes" id="UP000521227"/>
    </source>
</evidence>
<organism evidence="1 2">
    <name type="scientific">Afipia massiliensis</name>
    <dbReference type="NCBI Taxonomy" id="211460"/>
    <lineage>
        <taxon>Bacteria</taxon>
        <taxon>Pseudomonadati</taxon>
        <taxon>Pseudomonadota</taxon>
        <taxon>Alphaproteobacteria</taxon>
        <taxon>Hyphomicrobiales</taxon>
        <taxon>Nitrobacteraceae</taxon>
        <taxon>Afipia</taxon>
    </lineage>
</organism>
<name>A0A840MZX3_9BRAD</name>
<dbReference type="Proteomes" id="UP000521227">
    <property type="component" value="Unassembled WGS sequence"/>
</dbReference>
<reference evidence="1 2" key="1">
    <citation type="submission" date="2020-08" db="EMBL/GenBank/DDBJ databases">
        <title>Genomic Encyclopedia of Type Strains, Phase IV (KMG-IV): sequencing the most valuable type-strain genomes for metagenomic binning, comparative biology and taxonomic classification.</title>
        <authorList>
            <person name="Goeker M."/>
        </authorList>
    </citation>
    <scope>NUCLEOTIDE SEQUENCE [LARGE SCALE GENOMIC DNA]</scope>
    <source>
        <strain evidence="1 2">DSM 17498</strain>
    </source>
</reference>
<gene>
    <name evidence="1" type="ORF">HNQ36_001115</name>
</gene>
<comment type="caution">
    <text evidence="1">The sequence shown here is derived from an EMBL/GenBank/DDBJ whole genome shotgun (WGS) entry which is preliminary data.</text>
</comment>
<proteinExistence type="predicted"/>
<dbReference type="AlphaFoldDB" id="A0A840MZX3"/>
<evidence type="ECO:0000313" key="1">
    <source>
        <dbReference type="EMBL" id="MBB5051161.1"/>
    </source>
</evidence>